<dbReference type="STRING" id="1408163.A0A0F4YN28"/>
<sequence>MSSNESPNGAATVTPPDNNSSDVGAPSPRVPATNTQSVSDNAGVSPSSSDPQPSRPNHADQTQQQPQLNPRSCVTCRRRKVRCNKRDPCSNCVKAGIECVFPGPGRAPRKPRRTPDAELLSRLRRLEGVVESLGGAAAIDRLASANSTAPPPLTVRENNNLQASGACDDIFQSDQNTVQRRKDMHEEFGRLVIDEGRSQYVSNRFWASVGDQIEELQDILDPPSPDTDDYPSPGDSINSGSQSHDAFLFGYRSVAHTLRNYHPTPTQLFVLWKTYEHNVAPLVTVLHKPTIRNILVDASANPDSLDKNTEALAFSVYLAAVISMTHEQCVSELGEEREAAISRYRFATEQGLARANLLNSQNLTLIQAAILFLTCIRRQDDTRFVWTLSAVVLRLATGLGLHRDGTNFGLSPFETEMRRRAWWHICILDLRAAEDHGTDPMINDVMYDTRLPLNINDDDIGPDTKTPPPEREGCTDMTFSLIRCEVTLVYRRLTYAPPGTACPLPQTLEERDKMVERLNNRLNERYIRHCDMSIPLQWACATVARLIVAKLWLIVHHPLAKNEKIPALSQEARNRLLLTSIEILEFSHLLKTNENTARWGWLFRTHIQWHAVAFVLAELCVRPLCPGVDRAWAAVNSVFNDWEQQATQKKGMLWRPLNRLMQRAKEFRKKQQEELRQKYGTNPVPSSGPKSGFGSVVSMPQFSSLSQPNSSAAVLSQTPVVDAPASTQSTGTKGID</sequence>
<dbReference type="RefSeq" id="XP_013326269.1">
    <property type="nucleotide sequence ID" value="XM_013470815.1"/>
</dbReference>
<dbReference type="PROSITE" id="PS50048">
    <property type="entry name" value="ZN2_CY6_FUNGAL_2"/>
    <property type="match status" value="1"/>
</dbReference>
<dbReference type="AlphaFoldDB" id="A0A0F4YN28"/>
<dbReference type="InterPro" id="IPR001138">
    <property type="entry name" value="Zn2Cys6_DnaBD"/>
</dbReference>
<dbReference type="Pfam" id="PF04082">
    <property type="entry name" value="Fungal_trans"/>
    <property type="match status" value="1"/>
</dbReference>
<gene>
    <name evidence="9" type="ORF">T310_6376</name>
</gene>
<dbReference type="Pfam" id="PF00172">
    <property type="entry name" value="Zn_clus"/>
    <property type="match status" value="1"/>
</dbReference>
<evidence type="ECO:0000313" key="9">
    <source>
        <dbReference type="EMBL" id="KKA19657.1"/>
    </source>
</evidence>
<dbReference type="InterPro" id="IPR036864">
    <property type="entry name" value="Zn2-C6_fun-type_DNA-bd_sf"/>
</dbReference>
<feature type="compositionally biased region" description="Low complexity" evidence="7">
    <location>
        <begin position="45"/>
        <end position="56"/>
    </location>
</feature>
<comment type="caution">
    <text evidence="9">The sequence shown here is derived from an EMBL/GenBank/DDBJ whole genome shotgun (WGS) entry which is preliminary data.</text>
</comment>
<feature type="compositionally biased region" description="Polar residues" evidence="7">
    <location>
        <begin position="698"/>
        <end position="736"/>
    </location>
</feature>
<feature type="region of interest" description="Disordered" evidence="7">
    <location>
        <begin position="218"/>
        <end position="237"/>
    </location>
</feature>
<feature type="region of interest" description="Disordered" evidence="7">
    <location>
        <begin position="1"/>
        <end position="70"/>
    </location>
</feature>
<dbReference type="GO" id="GO:0008270">
    <property type="term" value="F:zinc ion binding"/>
    <property type="evidence" value="ECO:0007669"/>
    <property type="project" value="InterPro"/>
</dbReference>
<dbReference type="GO" id="GO:0005634">
    <property type="term" value="C:nucleus"/>
    <property type="evidence" value="ECO:0007669"/>
    <property type="project" value="UniProtKB-SubCell"/>
</dbReference>
<keyword evidence="4" id="KW-0238">DNA-binding</keyword>
<evidence type="ECO:0000256" key="7">
    <source>
        <dbReference type="SAM" id="MobiDB-lite"/>
    </source>
</evidence>
<dbReference type="GeneID" id="25318678"/>
<dbReference type="GO" id="GO:0003677">
    <property type="term" value="F:DNA binding"/>
    <property type="evidence" value="ECO:0007669"/>
    <property type="project" value="UniProtKB-KW"/>
</dbReference>
<dbReference type="PROSITE" id="PS00463">
    <property type="entry name" value="ZN2_CY6_FUNGAL_1"/>
    <property type="match status" value="1"/>
</dbReference>
<keyword evidence="10" id="KW-1185">Reference proteome</keyword>
<keyword evidence="6" id="KW-0539">Nucleus</keyword>
<feature type="region of interest" description="Disordered" evidence="7">
    <location>
        <begin position="671"/>
        <end position="736"/>
    </location>
</feature>
<feature type="compositionally biased region" description="Polar residues" evidence="7">
    <location>
        <begin position="679"/>
        <end position="689"/>
    </location>
</feature>
<dbReference type="EMBL" id="LASV01000331">
    <property type="protein sequence ID" value="KKA19657.1"/>
    <property type="molecule type" value="Genomic_DNA"/>
</dbReference>
<dbReference type="CDD" id="cd12148">
    <property type="entry name" value="fungal_TF_MHR"/>
    <property type="match status" value="1"/>
</dbReference>
<evidence type="ECO:0000256" key="2">
    <source>
        <dbReference type="ARBA" id="ARBA00022723"/>
    </source>
</evidence>
<name>A0A0F4YN28_RASE3</name>
<dbReference type="InterPro" id="IPR007219">
    <property type="entry name" value="XnlR_reg_dom"/>
</dbReference>
<feature type="domain" description="Zn(2)-C6 fungal-type" evidence="8">
    <location>
        <begin position="72"/>
        <end position="101"/>
    </location>
</feature>
<dbReference type="Proteomes" id="UP000053958">
    <property type="component" value="Unassembled WGS sequence"/>
</dbReference>
<feature type="compositionally biased region" description="Polar residues" evidence="7">
    <location>
        <begin position="32"/>
        <end position="44"/>
    </location>
</feature>
<evidence type="ECO:0000256" key="6">
    <source>
        <dbReference type="ARBA" id="ARBA00023242"/>
    </source>
</evidence>
<evidence type="ECO:0000256" key="3">
    <source>
        <dbReference type="ARBA" id="ARBA00023015"/>
    </source>
</evidence>
<reference evidence="9 10" key="1">
    <citation type="submission" date="2015-04" db="EMBL/GenBank/DDBJ databases">
        <authorList>
            <person name="Heijne W.H."/>
            <person name="Fedorova N.D."/>
            <person name="Nierman W.C."/>
            <person name="Vollebregt A.W."/>
            <person name="Zhao Z."/>
            <person name="Wu L."/>
            <person name="Kumar M."/>
            <person name="Stam H."/>
            <person name="van den Berg M.A."/>
            <person name="Pel H.J."/>
        </authorList>
    </citation>
    <scope>NUCLEOTIDE SEQUENCE [LARGE SCALE GENOMIC DNA]</scope>
    <source>
        <strain evidence="9 10">CBS 393.64</strain>
    </source>
</reference>
<comment type="subcellular location">
    <subcellularLocation>
        <location evidence="1">Nucleus</location>
    </subcellularLocation>
</comment>
<protein>
    <submittedName>
        <fullName evidence="9">C6 transcription factor</fullName>
    </submittedName>
</protein>
<evidence type="ECO:0000256" key="1">
    <source>
        <dbReference type="ARBA" id="ARBA00004123"/>
    </source>
</evidence>
<dbReference type="GO" id="GO:0000981">
    <property type="term" value="F:DNA-binding transcription factor activity, RNA polymerase II-specific"/>
    <property type="evidence" value="ECO:0007669"/>
    <property type="project" value="InterPro"/>
</dbReference>
<dbReference type="CDD" id="cd00067">
    <property type="entry name" value="GAL4"/>
    <property type="match status" value="1"/>
</dbReference>
<dbReference type="PANTHER" id="PTHR31001:SF50">
    <property type="entry name" value="ZN(II)2CYS6 TRANSCRIPTION FACTOR (EUROFUNG)"/>
    <property type="match status" value="1"/>
</dbReference>
<keyword evidence="3" id="KW-0805">Transcription regulation</keyword>
<dbReference type="GO" id="GO:0006351">
    <property type="term" value="P:DNA-templated transcription"/>
    <property type="evidence" value="ECO:0007669"/>
    <property type="project" value="InterPro"/>
</dbReference>
<dbReference type="SUPFAM" id="SSF57701">
    <property type="entry name" value="Zn2/Cys6 DNA-binding domain"/>
    <property type="match status" value="1"/>
</dbReference>
<dbReference type="InterPro" id="IPR050613">
    <property type="entry name" value="Sec_Metabolite_Reg"/>
</dbReference>
<dbReference type="Gene3D" id="4.10.240.10">
    <property type="entry name" value="Zn(2)-C6 fungal-type DNA-binding domain"/>
    <property type="match status" value="1"/>
</dbReference>
<dbReference type="PANTHER" id="PTHR31001">
    <property type="entry name" value="UNCHARACTERIZED TRANSCRIPTIONAL REGULATORY PROTEIN"/>
    <property type="match status" value="1"/>
</dbReference>
<evidence type="ECO:0000256" key="4">
    <source>
        <dbReference type="ARBA" id="ARBA00023125"/>
    </source>
</evidence>
<keyword evidence="5" id="KW-0804">Transcription</keyword>
<dbReference type="OrthoDB" id="435881at2759"/>
<accession>A0A0F4YN28</accession>
<evidence type="ECO:0000313" key="10">
    <source>
        <dbReference type="Proteomes" id="UP000053958"/>
    </source>
</evidence>
<dbReference type="SMART" id="SM00906">
    <property type="entry name" value="Fungal_trans"/>
    <property type="match status" value="1"/>
</dbReference>
<evidence type="ECO:0000259" key="8">
    <source>
        <dbReference type="PROSITE" id="PS50048"/>
    </source>
</evidence>
<feature type="compositionally biased region" description="Polar residues" evidence="7">
    <location>
        <begin position="59"/>
        <end position="70"/>
    </location>
</feature>
<feature type="compositionally biased region" description="Polar residues" evidence="7">
    <location>
        <begin position="1"/>
        <end position="22"/>
    </location>
</feature>
<proteinExistence type="predicted"/>
<dbReference type="SMART" id="SM00066">
    <property type="entry name" value="GAL4"/>
    <property type="match status" value="1"/>
</dbReference>
<evidence type="ECO:0000256" key="5">
    <source>
        <dbReference type="ARBA" id="ARBA00023163"/>
    </source>
</evidence>
<feature type="non-terminal residue" evidence="9">
    <location>
        <position position="736"/>
    </location>
</feature>
<organism evidence="9 10">
    <name type="scientific">Rasamsonia emersonii (strain ATCC 16479 / CBS 393.64 / IMI 116815)</name>
    <dbReference type="NCBI Taxonomy" id="1408163"/>
    <lineage>
        <taxon>Eukaryota</taxon>
        <taxon>Fungi</taxon>
        <taxon>Dikarya</taxon>
        <taxon>Ascomycota</taxon>
        <taxon>Pezizomycotina</taxon>
        <taxon>Eurotiomycetes</taxon>
        <taxon>Eurotiomycetidae</taxon>
        <taxon>Eurotiales</taxon>
        <taxon>Trichocomaceae</taxon>
        <taxon>Rasamsonia</taxon>
    </lineage>
</organism>
<keyword evidence="2" id="KW-0479">Metal-binding</keyword>